<dbReference type="Gene3D" id="1.10.1200.10">
    <property type="entry name" value="ACP-like"/>
    <property type="match status" value="1"/>
</dbReference>
<keyword evidence="2" id="KW-0597">Phosphoprotein</keyword>
<protein>
    <submittedName>
        <fullName evidence="4">Isochorismatase</fullName>
    </submittedName>
</protein>
<dbReference type="InterPro" id="IPR006162">
    <property type="entry name" value="Ppantetheine_attach_site"/>
</dbReference>
<dbReference type="AlphaFoldDB" id="A0A6L6J8T6"/>
<dbReference type="RefSeq" id="WP_155094964.1">
    <property type="nucleotide sequence ID" value="NZ_WMIE01000003.1"/>
</dbReference>
<dbReference type="Pfam" id="PF00550">
    <property type="entry name" value="PP-binding"/>
    <property type="match status" value="1"/>
</dbReference>
<dbReference type="EMBL" id="WMIE01000003">
    <property type="protein sequence ID" value="MTH77578.1"/>
    <property type="molecule type" value="Genomic_DNA"/>
</dbReference>
<dbReference type="OrthoDB" id="2455700at2"/>
<dbReference type="Proteomes" id="UP000478183">
    <property type="component" value="Unassembled WGS sequence"/>
</dbReference>
<dbReference type="InterPro" id="IPR009081">
    <property type="entry name" value="PP-bd_ACP"/>
</dbReference>
<dbReference type="PROSITE" id="PS00012">
    <property type="entry name" value="PHOSPHOPANTETHEINE"/>
    <property type="match status" value="1"/>
</dbReference>
<feature type="domain" description="Carrier" evidence="3">
    <location>
        <begin position="5"/>
        <end position="80"/>
    </location>
</feature>
<keyword evidence="5" id="KW-1185">Reference proteome</keyword>
<accession>A0A6L6J8T6</accession>
<organism evidence="4 5">
    <name type="scientific">Paracoccus aestuariivivens</name>
    <dbReference type="NCBI Taxonomy" id="1820333"/>
    <lineage>
        <taxon>Bacteria</taxon>
        <taxon>Pseudomonadati</taxon>
        <taxon>Pseudomonadota</taxon>
        <taxon>Alphaproteobacteria</taxon>
        <taxon>Rhodobacterales</taxon>
        <taxon>Paracoccaceae</taxon>
        <taxon>Paracoccus</taxon>
    </lineage>
</organism>
<dbReference type="SUPFAM" id="SSF47336">
    <property type="entry name" value="ACP-like"/>
    <property type="match status" value="1"/>
</dbReference>
<reference evidence="4 5" key="1">
    <citation type="submission" date="2019-11" db="EMBL/GenBank/DDBJ databases">
        <authorList>
            <person name="Dong K."/>
        </authorList>
    </citation>
    <scope>NUCLEOTIDE SEQUENCE [LARGE SCALE GENOMIC DNA]</scope>
    <source>
        <strain evidence="4 5">NBRC 111993</strain>
    </source>
</reference>
<gene>
    <name evidence="4" type="ORF">GL286_07565</name>
</gene>
<dbReference type="InterPro" id="IPR036736">
    <property type="entry name" value="ACP-like_sf"/>
</dbReference>
<evidence type="ECO:0000259" key="3">
    <source>
        <dbReference type="PROSITE" id="PS50075"/>
    </source>
</evidence>
<proteinExistence type="predicted"/>
<evidence type="ECO:0000313" key="4">
    <source>
        <dbReference type="EMBL" id="MTH77578.1"/>
    </source>
</evidence>
<evidence type="ECO:0000256" key="2">
    <source>
        <dbReference type="ARBA" id="ARBA00022553"/>
    </source>
</evidence>
<sequence length="80" mass="8921">MTIAETSDLGAEWLAKRVQRLIEDDCEIDPTENLVLYGLDSIAVMTLSAELKQRGIEASFEELAREPTLDAWSALIAARR</sequence>
<name>A0A6L6J8T6_9RHOB</name>
<dbReference type="PROSITE" id="PS50075">
    <property type="entry name" value="CARRIER"/>
    <property type="match status" value="1"/>
</dbReference>
<evidence type="ECO:0000256" key="1">
    <source>
        <dbReference type="ARBA" id="ARBA00022450"/>
    </source>
</evidence>
<keyword evidence="1" id="KW-0596">Phosphopantetheine</keyword>
<comment type="caution">
    <text evidence="4">The sequence shown here is derived from an EMBL/GenBank/DDBJ whole genome shotgun (WGS) entry which is preliminary data.</text>
</comment>
<evidence type="ECO:0000313" key="5">
    <source>
        <dbReference type="Proteomes" id="UP000478183"/>
    </source>
</evidence>